<dbReference type="Proteomes" id="UP000001423">
    <property type="component" value="Chromosome"/>
</dbReference>
<keyword evidence="2" id="KW-1185">Reference proteome</keyword>
<protein>
    <submittedName>
        <fullName evidence="1">Possible Octicosapeptide repeat</fullName>
    </submittedName>
</protein>
<dbReference type="AlphaFoldDB" id="Q7V751"/>
<name>Q7V751_PROMM</name>
<dbReference type="HOGENOM" id="CLU_2510035_0_0_3"/>
<dbReference type="KEGG" id="pmt:PMT_0907"/>
<gene>
    <name evidence="1" type="ordered locus">PMT_0907</name>
</gene>
<evidence type="ECO:0000313" key="2">
    <source>
        <dbReference type="Proteomes" id="UP000001423"/>
    </source>
</evidence>
<organism evidence="1 2">
    <name type="scientific">Prochlorococcus marinus (strain MIT 9313)</name>
    <dbReference type="NCBI Taxonomy" id="74547"/>
    <lineage>
        <taxon>Bacteria</taxon>
        <taxon>Bacillati</taxon>
        <taxon>Cyanobacteriota</taxon>
        <taxon>Cyanophyceae</taxon>
        <taxon>Synechococcales</taxon>
        <taxon>Prochlorococcaceae</taxon>
        <taxon>Prochlorococcus</taxon>
    </lineage>
</organism>
<proteinExistence type="predicted"/>
<sequence length="85" mass="9340">MGLTQESALKIAIAENRKPSFNPSLWTAVISNDKQLESIDENKIASLVTSMVVDKCGDPLGLNSQTDVDEFTSYFISTREESLSN</sequence>
<accession>Q7V751</accession>
<dbReference type="EMBL" id="BX548175">
    <property type="protein sequence ID" value="CAE21082.1"/>
    <property type="molecule type" value="Genomic_DNA"/>
</dbReference>
<reference evidence="1 2" key="1">
    <citation type="journal article" date="2003" name="Nature">
        <title>Genome divergence in two Prochlorococcus ecotypes reflects oceanic niche differentiation.</title>
        <authorList>
            <person name="Rocap G."/>
            <person name="Larimer F.W."/>
            <person name="Lamerdin J.E."/>
            <person name="Malfatti S."/>
            <person name="Chain P."/>
            <person name="Ahlgren N.A."/>
            <person name="Arellano A."/>
            <person name="Coleman M."/>
            <person name="Hauser L."/>
            <person name="Hess W.R."/>
            <person name="Johnson Z.I."/>
            <person name="Land M.L."/>
            <person name="Lindell D."/>
            <person name="Post A.F."/>
            <person name="Regala W."/>
            <person name="Shah M."/>
            <person name="Shaw S.L."/>
            <person name="Steglich C."/>
            <person name="Sullivan M.B."/>
            <person name="Ting C.S."/>
            <person name="Tolonen A."/>
            <person name="Webb E.A."/>
            <person name="Zinser E.R."/>
            <person name="Chisholm S.W."/>
        </authorList>
    </citation>
    <scope>NUCLEOTIDE SEQUENCE [LARGE SCALE GENOMIC DNA]</scope>
    <source>
        <strain evidence="2">MIT 9313</strain>
    </source>
</reference>
<evidence type="ECO:0000313" key="1">
    <source>
        <dbReference type="EMBL" id="CAE21082.1"/>
    </source>
</evidence>